<dbReference type="Pfam" id="PF01487">
    <property type="entry name" value="DHquinase_I"/>
    <property type="match status" value="1"/>
</dbReference>
<dbReference type="EMBL" id="JAPFFI010000022">
    <property type="protein sequence ID" value="KAJ6329188.1"/>
    <property type="molecule type" value="Genomic_DNA"/>
</dbReference>
<dbReference type="Proteomes" id="UP001141253">
    <property type="component" value="Chromosome 14"/>
</dbReference>
<keyword evidence="2" id="KW-1185">Reference proteome</keyword>
<proteinExistence type="predicted"/>
<evidence type="ECO:0008006" key="3">
    <source>
        <dbReference type="Google" id="ProtNLM"/>
    </source>
</evidence>
<dbReference type="InterPro" id="IPR001381">
    <property type="entry name" value="DHquinase_I"/>
</dbReference>
<dbReference type="Gene3D" id="3.20.20.70">
    <property type="entry name" value="Aldolase class I"/>
    <property type="match status" value="1"/>
</dbReference>
<dbReference type="InterPro" id="IPR022893">
    <property type="entry name" value="Shikimate_DH_fam"/>
</dbReference>
<dbReference type="PANTHER" id="PTHR21089:SF7">
    <property type="entry name" value="BIFUNCTIONAL 3-DEHYDROQUINATE DEHYDRATASE_SHIKIMATE DEHYDROGENASE, CHLOROPLASTIC-LIKE ISOFORM X1"/>
    <property type="match status" value="1"/>
</dbReference>
<evidence type="ECO:0000313" key="1">
    <source>
        <dbReference type="EMBL" id="KAJ6329188.1"/>
    </source>
</evidence>
<reference evidence="1" key="1">
    <citation type="submission" date="2022-10" db="EMBL/GenBank/DDBJ databases">
        <authorList>
            <person name="Hyden B.L."/>
            <person name="Feng K."/>
            <person name="Yates T."/>
            <person name="Jawdy S."/>
            <person name="Smart L.B."/>
            <person name="Muchero W."/>
        </authorList>
    </citation>
    <scope>NUCLEOTIDE SEQUENCE</scope>
    <source>
        <tissue evidence="1">Shoot tip</tissue>
    </source>
</reference>
<name>A0ABQ9A9J9_9ROSI</name>
<evidence type="ECO:0000313" key="2">
    <source>
        <dbReference type="Proteomes" id="UP001141253"/>
    </source>
</evidence>
<gene>
    <name evidence="1" type="ORF">OIU77_010797</name>
</gene>
<organism evidence="1 2">
    <name type="scientific">Salix suchowensis</name>
    <dbReference type="NCBI Taxonomy" id="1278906"/>
    <lineage>
        <taxon>Eukaryota</taxon>
        <taxon>Viridiplantae</taxon>
        <taxon>Streptophyta</taxon>
        <taxon>Embryophyta</taxon>
        <taxon>Tracheophyta</taxon>
        <taxon>Spermatophyta</taxon>
        <taxon>Magnoliopsida</taxon>
        <taxon>eudicotyledons</taxon>
        <taxon>Gunneridae</taxon>
        <taxon>Pentapetalae</taxon>
        <taxon>rosids</taxon>
        <taxon>fabids</taxon>
        <taxon>Malpighiales</taxon>
        <taxon>Salicaceae</taxon>
        <taxon>Saliceae</taxon>
        <taxon>Salix</taxon>
    </lineage>
</organism>
<reference evidence="1" key="2">
    <citation type="journal article" date="2023" name="Int. J. Mol. Sci.">
        <title>De Novo Assembly and Annotation of 11 Diverse Shrub Willow (Salix) Genomes Reveals Novel Gene Organization in Sex-Linked Regions.</title>
        <authorList>
            <person name="Hyden B."/>
            <person name="Feng K."/>
            <person name="Yates T.B."/>
            <person name="Jawdy S."/>
            <person name="Cereghino C."/>
            <person name="Smart L.B."/>
            <person name="Muchero W."/>
        </authorList>
    </citation>
    <scope>NUCLEOTIDE SEQUENCE</scope>
    <source>
        <tissue evidence="1">Shoot tip</tissue>
    </source>
</reference>
<protein>
    <recommendedName>
        <fullName evidence="3">Type I 3-dehydroquinate dehydratase</fullName>
    </recommendedName>
</protein>
<dbReference type="PANTHER" id="PTHR21089">
    <property type="entry name" value="SHIKIMATE DEHYDROGENASE"/>
    <property type="match status" value="1"/>
</dbReference>
<accession>A0ABQ9A9J9</accession>
<dbReference type="InterPro" id="IPR013785">
    <property type="entry name" value="Aldolase_TIM"/>
</dbReference>
<dbReference type="SUPFAM" id="SSF51569">
    <property type="entry name" value="Aldolase"/>
    <property type="match status" value="1"/>
</dbReference>
<sequence>MAFKNSISVCTPIECETVGEMLASMKRAEAEGADLAELRLDSLSFSHDSEVEKLIKHRTLPSIVSFRRKLTLYHSRFLHLVGRELELFPVFSVSCKYLYMFPAPELTFIYLLPFYSKSRGSSHGYRPTVYSLASKPN</sequence>
<comment type="caution">
    <text evidence="1">The sequence shown here is derived from an EMBL/GenBank/DDBJ whole genome shotgun (WGS) entry which is preliminary data.</text>
</comment>